<dbReference type="AlphaFoldDB" id="A0A3E0H321"/>
<dbReference type="PROSITE" id="PS50075">
    <property type="entry name" value="CARRIER"/>
    <property type="match status" value="1"/>
</dbReference>
<name>A0A3E0H321_9PSEU</name>
<dbReference type="EMBL" id="QUNO01000016">
    <property type="protein sequence ID" value="REH36382.1"/>
    <property type="molecule type" value="Genomic_DNA"/>
</dbReference>
<evidence type="ECO:0000256" key="2">
    <source>
        <dbReference type="ARBA" id="ARBA00022553"/>
    </source>
</evidence>
<keyword evidence="5" id="KW-1185">Reference proteome</keyword>
<comment type="caution">
    <text evidence="4">The sequence shown here is derived from an EMBL/GenBank/DDBJ whole genome shotgun (WGS) entry which is preliminary data.</text>
</comment>
<dbReference type="InterPro" id="IPR006162">
    <property type="entry name" value="Ppantetheine_attach_site"/>
</dbReference>
<evidence type="ECO:0000313" key="4">
    <source>
        <dbReference type="EMBL" id="REH36382.1"/>
    </source>
</evidence>
<keyword evidence="2" id="KW-0597">Phosphoprotein</keyword>
<sequence>MSTEKLDTRLEDIVREHCPDLEPHVALDPDDNLADLGLNSVGTIGILVAVEEAFSVSLSDEDMSFETFSSVSSLRRTVLKYLT</sequence>
<reference evidence="4 5" key="1">
    <citation type="submission" date="2018-08" db="EMBL/GenBank/DDBJ databases">
        <title>Genomic Encyclopedia of Archaeal and Bacterial Type Strains, Phase II (KMG-II): from individual species to whole genera.</title>
        <authorList>
            <person name="Goeker M."/>
        </authorList>
    </citation>
    <scope>NUCLEOTIDE SEQUENCE [LARGE SCALE GENOMIC DNA]</scope>
    <source>
        <strain evidence="4 5">DSM 45791</strain>
    </source>
</reference>
<accession>A0A3E0H321</accession>
<keyword evidence="1" id="KW-0596">Phosphopantetheine</keyword>
<dbReference type="SUPFAM" id="SSF47336">
    <property type="entry name" value="ACP-like"/>
    <property type="match status" value="1"/>
</dbReference>
<dbReference type="RefSeq" id="WP_170217990.1">
    <property type="nucleotide sequence ID" value="NZ_CP144375.1"/>
</dbReference>
<evidence type="ECO:0000313" key="5">
    <source>
        <dbReference type="Proteomes" id="UP000256269"/>
    </source>
</evidence>
<dbReference type="PROSITE" id="PS00012">
    <property type="entry name" value="PHOSPHOPANTETHEINE"/>
    <property type="match status" value="1"/>
</dbReference>
<dbReference type="Pfam" id="PF00550">
    <property type="entry name" value="PP-binding"/>
    <property type="match status" value="1"/>
</dbReference>
<dbReference type="InterPro" id="IPR009081">
    <property type="entry name" value="PP-bd_ACP"/>
</dbReference>
<dbReference type="InterPro" id="IPR036736">
    <property type="entry name" value="ACP-like_sf"/>
</dbReference>
<evidence type="ECO:0000256" key="1">
    <source>
        <dbReference type="ARBA" id="ARBA00022450"/>
    </source>
</evidence>
<feature type="domain" description="Carrier" evidence="3">
    <location>
        <begin position="4"/>
        <end position="82"/>
    </location>
</feature>
<proteinExistence type="predicted"/>
<evidence type="ECO:0000259" key="3">
    <source>
        <dbReference type="PROSITE" id="PS50075"/>
    </source>
</evidence>
<protein>
    <submittedName>
        <fullName evidence="4">Phosphopantetheine binding protein</fullName>
    </submittedName>
</protein>
<organism evidence="4 5">
    <name type="scientific">Kutzneria buriramensis</name>
    <dbReference type="NCBI Taxonomy" id="1045776"/>
    <lineage>
        <taxon>Bacteria</taxon>
        <taxon>Bacillati</taxon>
        <taxon>Actinomycetota</taxon>
        <taxon>Actinomycetes</taxon>
        <taxon>Pseudonocardiales</taxon>
        <taxon>Pseudonocardiaceae</taxon>
        <taxon>Kutzneria</taxon>
    </lineage>
</organism>
<dbReference type="Gene3D" id="1.10.1200.10">
    <property type="entry name" value="ACP-like"/>
    <property type="match status" value="1"/>
</dbReference>
<dbReference type="Proteomes" id="UP000256269">
    <property type="component" value="Unassembled WGS sequence"/>
</dbReference>
<gene>
    <name evidence="4" type="ORF">BCF44_116252</name>
</gene>